<dbReference type="RefSeq" id="WP_065015863.1">
    <property type="nucleotide sequence ID" value="NZ_LZKJ01000166.1"/>
</dbReference>
<evidence type="ECO:0000313" key="2">
    <source>
        <dbReference type="EMBL" id="OBI42283.1"/>
    </source>
</evidence>
<evidence type="ECO:0000313" key="3">
    <source>
        <dbReference type="Proteomes" id="UP000093592"/>
    </source>
</evidence>
<dbReference type="InterPro" id="IPR038332">
    <property type="entry name" value="PPE_sf"/>
</dbReference>
<comment type="caution">
    <text evidence="2">The sequence shown here is derived from an EMBL/GenBank/DDBJ whole genome shotgun (WGS) entry which is preliminary data.</text>
</comment>
<feature type="domain" description="PE" evidence="1">
    <location>
        <begin position="1"/>
        <end position="82"/>
    </location>
</feature>
<dbReference type="Gene3D" id="1.10.287.850">
    <property type="entry name" value="HP0062-like domain"/>
    <property type="match status" value="1"/>
</dbReference>
<dbReference type="AlphaFoldDB" id="A0A1A2YY11"/>
<accession>A0A1A2YY11</accession>
<dbReference type="Proteomes" id="UP000093592">
    <property type="component" value="Unassembled WGS sequence"/>
</dbReference>
<reference evidence="3" key="1">
    <citation type="submission" date="2016-06" db="EMBL/GenBank/DDBJ databases">
        <authorList>
            <person name="Sutton G."/>
            <person name="Brinkac L."/>
            <person name="Sanka R."/>
            <person name="Adams M."/>
            <person name="Lau E."/>
            <person name="Sam S."/>
            <person name="Sreng N."/>
            <person name="Him V."/>
            <person name="Kerleguer A."/>
            <person name="Cheng S."/>
        </authorList>
    </citation>
    <scope>NUCLEOTIDE SEQUENCE [LARGE SCALE GENOMIC DNA]</scope>
    <source>
        <strain evidence="3">E861</strain>
    </source>
</reference>
<dbReference type="SUPFAM" id="SSF140459">
    <property type="entry name" value="PE/PPE dimer-like"/>
    <property type="match status" value="1"/>
</dbReference>
<organism evidence="2 3">
    <name type="scientific">Mycobacterium kyorinense</name>
    <dbReference type="NCBI Taxonomy" id="487514"/>
    <lineage>
        <taxon>Bacteria</taxon>
        <taxon>Bacillati</taxon>
        <taxon>Actinomycetota</taxon>
        <taxon>Actinomycetes</taxon>
        <taxon>Mycobacteriales</taxon>
        <taxon>Mycobacteriaceae</taxon>
        <taxon>Mycobacterium</taxon>
    </lineage>
</organism>
<evidence type="ECO:0000259" key="1">
    <source>
        <dbReference type="Pfam" id="PF00934"/>
    </source>
</evidence>
<gene>
    <name evidence="2" type="ORF">A5707_06605</name>
</gene>
<dbReference type="Pfam" id="PF00934">
    <property type="entry name" value="PE"/>
    <property type="match status" value="1"/>
</dbReference>
<sequence length="87" mass="8707">MTTQPESLSAAVKQLRDTGVAMAAQNAAVAIPTSAVHPAGSDAVSAVAAAQFALHGEMYQAVSAQAKAIHEVFTSILAQAANTAVDS</sequence>
<proteinExistence type="predicted"/>
<dbReference type="EMBL" id="LZKJ01000166">
    <property type="protein sequence ID" value="OBI42283.1"/>
    <property type="molecule type" value="Genomic_DNA"/>
</dbReference>
<name>A0A1A2YY11_9MYCO</name>
<dbReference type="OrthoDB" id="4752735at2"/>
<dbReference type="InterPro" id="IPR000084">
    <property type="entry name" value="PE-PGRS_N"/>
</dbReference>
<protein>
    <submittedName>
        <fullName evidence="2">PE family protein</fullName>
    </submittedName>
</protein>